<dbReference type="STRING" id="1121428.DESHY_140007"/>
<dbReference type="eggNOG" id="COG1688">
    <property type="taxonomic scope" value="Bacteria"/>
</dbReference>
<dbReference type="AlphaFoldDB" id="K8E8C2"/>
<sequence>MYGFSVVLSAETASFRDPGGQLYHATLPLPPVSTIVGIAGAALGLPFQQSWEFFQANNVNLGVKDITRSWRGTLPGKGLDLWKYQKIVTNEVRSDILKREFLFRPVYRLFYSCKDRETLEHLRQAFISPAWALSLGTSDDIARLEEVSQTETIEEVSGGSVELSLSLIPGDQSDNYSFDWEVIRTTPIRTSLELPMVKQLPVSFVFGPNGERKGCKFRPFTFLSGIQRLKKPCPAYSFGIDIVPLISIA</sequence>
<comment type="caution">
    <text evidence="2">The sequence shown here is derived from an EMBL/GenBank/DDBJ whole genome shotgun (WGS) entry which is preliminary data.</text>
</comment>
<dbReference type="RefSeq" id="WP_008410783.1">
    <property type="nucleotide sequence ID" value="NZ_CAOS01000006.1"/>
</dbReference>
<dbReference type="NCBIfam" id="TIGR02593">
    <property type="entry name" value="CRISPR_cas5"/>
    <property type="match status" value="1"/>
</dbReference>
<name>K8E8C2_9FIRM</name>
<dbReference type="Gene3D" id="3.30.70.2660">
    <property type="match status" value="1"/>
</dbReference>
<dbReference type="EMBL" id="CAOS01000006">
    <property type="protein sequence ID" value="CCO07753.1"/>
    <property type="molecule type" value="Genomic_DNA"/>
</dbReference>
<keyword evidence="1" id="KW-0051">Antiviral defense</keyword>
<proteinExistence type="predicted"/>
<evidence type="ECO:0000313" key="3">
    <source>
        <dbReference type="Proteomes" id="UP000009315"/>
    </source>
</evidence>
<gene>
    <name evidence="2" type="ORF">DESHY_140007</name>
</gene>
<reference evidence="2 3" key="1">
    <citation type="journal article" date="2013" name="Genome Announc.">
        <title>Genome Sequence of the Sulfate-Reducing Bacterium Desulfotomaculum hydrothermale Lam5(T).</title>
        <authorList>
            <person name="Amin O."/>
            <person name="Fardeau M.L."/>
            <person name="Valette O."/>
            <person name="Hirschler-Rea A."/>
            <person name="Barbe V."/>
            <person name="Medigue C."/>
            <person name="Vacherie B."/>
            <person name="Ollivier B."/>
            <person name="Bertin P.N."/>
            <person name="Dolla A."/>
        </authorList>
    </citation>
    <scope>NUCLEOTIDE SEQUENCE [LARGE SCALE GENOMIC DNA]</scope>
    <source>
        <strain evidence="3">Lam5 / DSM 18033</strain>
    </source>
</reference>
<organism evidence="2 3">
    <name type="scientific">Desulforamulus hydrothermalis Lam5 = DSM 18033</name>
    <dbReference type="NCBI Taxonomy" id="1121428"/>
    <lineage>
        <taxon>Bacteria</taxon>
        <taxon>Bacillati</taxon>
        <taxon>Bacillota</taxon>
        <taxon>Clostridia</taxon>
        <taxon>Eubacteriales</taxon>
        <taxon>Peptococcaceae</taxon>
        <taxon>Desulforamulus</taxon>
    </lineage>
</organism>
<dbReference type="CDD" id="cd09693">
    <property type="entry name" value="Cas5_I"/>
    <property type="match status" value="1"/>
</dbReference>
<evidence type="ECO:0000313" key="2">
    <source>
        <dbReference type="EMBL" id="CCO07753.1"/>
    </source>
</evidence>
<dbReference type="Proteomes" id="UP000009315">
    <property type="component" value="Unassembled WGS sequence"/>
</dbReference>
<protein>
    <submittedName>
        <fullName evidence="2">CRISPR-associated protein Cas5</fullName>
    </submittedName>
</protein>
<dbReference type="Pfam" id="PF09704">
    <property type="entry name" value="Cas_Cas5d"/>
    <property type="match status" value="1"/>
</dbReference>
<evidence type="ECO:0000256" key="1">
    <source>
        <dbReference type="ARBA" id="ARBA00023118"/>
    </source>
</evidence>
<dbReference type="OrthoDB" id="9782505at2"/>
<dbReference type="InterPro" id="IPR013422">
    <property type="entry name" value="CRISPR-assoc_prot_Cas5_N"/>
</dbReference>
<dbReference type="InterPro" id="IPR021124">
    <property type="entry name" value="CRISPR-assoc_prot_Cas5"/>
</dbReference>
<dbReference type="GO" id="GO:0043571">
    <property type="term" value="P:maintenance of CRISPR repeat elements"/>
    <property type="evidence" value="ECO:0007669"/>
    <property type="project" value="InterPro"/>
</dbReference>
<dbReference type="GO" id="GO:0051607">
    <property type="term" value="P:defense response to virus"/>
    <property type="evidence" value="ECO:0007669"/>
    <property type="project" value="UniProtKB-KW"/>
</dbReference>
<keyword evidence="3" id="KW-1185">Reference proteome</keyword>
<accession>K8E8C2</accession>